<organism evidence="9 10">
    <name type="scientific">Cercopithifilaria johnstoni</name>
    <dbReference type="NCBI Taxonomy" id="2874296"/>
    <lineage>
        <taxon>Eukaryota</taxon>
        <taxon>Metazoa</taxon>
        <taxon>Ecdysozoa</taxon>
        <taxon>Nematoda</taxon>
        <taxon>Chromadorea</taxon>
        <taxon>Rhabditida</taxon>
        <taxon>Spirurina</taxon>
        <taxon>Spiruromorpha</taxon>
        <taxon>Filarioidea</taxon>
        <taxon>Onchocercidae</taxon>
        <taxon>Cercopithifilaria</taxon>
    </lineage>
</organism>
<sequence length="307" mass="35743">MFASYYMVVIALPLYIAQATVPNDESPLIQAGIRNDRETTIVPNDNKANEKRFKCELCDRQFRHAGNLKYHMRIHIGEKNDICEVCDKQFGRAGILRYHMRIHTGEINYTCKVCDKRFNRAYNLKRHMTAIHTGEKITHVSNDGNLPIQAGIRNDKEITTVANDTKTKEKSFKCEICDKRFRRASSLKRHIRIHTGEKNYICKICDKQFIQAYNLKRHMATHTGERNYACKVCQKTFKQSDHLKKHELTHRNVQSSNFTRTDNLKEYMNTHKSSSEKLYSTVSPFISIPEVIDTEILIREIIAFVGI</sequence>
<dbReference type="GO" id="GO:0000981">
    <property type="term" value="F:DNA-binding transcription factor activity, RNA polymerase II-specific"/>
    <property type="evidence" value="ECO:0007669"/>
    <property type="project" value="TreeGrafter"/>
</dbReference>
<dbReference type="FunFam" id="3.30.160.60:FF:001732">
    <property type="entry name" value="Zgc:162936"/>
    <property type="match status" value="1"/>
</dbReference>
<dbReference type="PROSITE" id="PS00028">
    <property type="entry name" value="ZINC_FINGER_C2H2_1"/>
    <property type="match status" value="6"/>
</dbReference>
<dbReference type="GO" id="GO:0005634">
    <property type="term" value="C:nucleus"/>
    <property type="evidence" value="ECO:0007669"/>
    <property type="project" value="UniProtKB-ARBA"/>
</dbReference>
<feature type="signal peptide" evidence="7">
    <location>
        <begin position="1"/>
        <end position="19"/>
    </location>
</feature>
<dbReference type="InterPro" id="IPR013087">
    <property type="entry name" value="Znf_C2H2_type"/>
</dbReference>
<dbReference type="Proteomes" id="UP000746747">
    <property type="component" value="Unassembled WGS sequence"/>
</dbReference>
<comment type="caution">
    <text evidence="9">The sequence shown here is derived from an EMBL/GenBank/DDBJ whole genome shotgun (WGS) entry which is preliminary data.</text>
</comment>
<evidence type="ECO:0000313" key="9">
    <source>
        <dbReference type="EMBL" id="CAG9530577.1"/>
    </source>
</evidence>
<dbReference type="OrthoDB" id="40579at2759"/>
<evidence type="ECO:0000256" key="6">
    <source>
        <dbReference type="PROSITE-ProRule" id="PRU00042"/>
    </source>
</evidence>
<dbReference type="EMBL" id="CAKAEH010000312">
    <property type="protein sequence ID" value="CAG9530577.1"/>
    <property type="molecule type" value="Genomic_DNA"/>
</dbReference>
<evidence type="ECO:0000256" key="3">
    <source>
        <dbReference type="ARBA" id="ARBA00022771"/>
    </source>
</evidence>
<dbReference type="SUPFAM" id="SSF57667">
    <property type="entry name" value="beta-beta-alpha zinc fingers"/>
    <property type="match status" value="4"/>
</dbReference>
<keyword evidence="10" id="KW-1185">Reference proteome</keyword>
<dbReference type="GO" id="GO:0000978">
    <property type="term" value="F:RNA polymerase II cis-regulatory region sequence-specific DNA binding"/>
    <property type="evidence" value="ECO:0007669"/>
    <property type="project" value="TreeGrafter"/>
</dbReference>
<feature type="domain" description="C2H2-type" evidence="8">
    <location>
        <begin position="53"/>
        <end position="80"/>
    </location>
</feature>
<name>A0A8J2PQ30_9BILA</name>
<keyword evidence="3 6" id="KW-0863">Zinc-finger</keyword>
<evidence type="ECO:0000256" key="2">
    <source>
        <dbReference type="ARBA" id="ARBA00022737"/>
    </source>
</evidence>
<feature type="chain" id="PRO_5035153192" description="C2H2-type domain-containing protein" evidence="7">
    <location>
        <begin position="20"/>
        <end position="307"/>
    </location>
</feature>
<dbReference type="FunFam" id="3.30.160.60:FF:001290">
    <property type="entry name" value="Zinc finger 45-like"/>
    <property type="match status" value="1"/>
</dbReference>
<evidence type="ECO:0000256" key="4">
    <source>
        <dbReference type="ARBA" id="ARBA00022833"/>
    </source>
</evidence>
<proteinExistence type="predicted"/>
<feature type="domain" description="C2H2-type" evidence="8">
    <location>
        <begin position="200"/>
        <end position="227"/>
    </location>
</feature>
<feature type="domain" description="C2H2-type" evidence="8">
    <location>
        <begin position="228"/>
        <end position="255"/>
    </location>
</feature>
<keyword evidence="1" id="KW-0479">Metal-binding</keyword>
<dbReference type="InterPro" id="IPR050527">
    <property type="entry name" value="Snail/Krueppel_Znf"/>
</dbReference>
<evidence type="ECO:0000259" key="8">
    <source>
        <dbReference type="PROSITE" id="PS50157"/>
    </source>
</evidence>
<dbReference type="AlphaFoldDB" id="A0A8J2PQ30"/>
<evidence type="ECO:0000256" key="7">
    <source>
        <dbReference type="SAM" id="SignalP"/>
    </source>
</evidence>
<feature type="domain" description="C2H2-type" evidence="8">
    <location>
        <begin position="109"/>
        <end position="137"/>
    </location>
</feature>
<dbReference type="PANTHER" id="PTHR24388">
    <property type="entry name" value="ZINC FINGER PROTEIN"/>
    <property type="match status" value="1"/>
</dbReference>
<reference evidence="9" key="1">
    <citation type="submission" date="2021-09" db="EMBL/GenBank/DDBJ databases">
        <authorList>
            <consortium name="Pathogen Informatics"/>
        </authorList>
    </citation>
    <scope>NUCLEOTIDE SEQUENCE</scope>
</reference>
<accession>A0A8J2PQ30</accession>
<dbReference type="GO" id="GO:0005694">
    <property type="term" value="C:chromosome"/>
    <property type="evidence" value="ECO:0007669"/>
    <property type="project" value="UniProtKB-ARBA"/>
</dbReference>
<evidence type="ECO:0000256" key="5">
    <source>
        <dbReference type="ARBA" id="ARBA00023242"/>
    </source>
</evidence>
<dbReference type="PROSITE" id="PS50157">
    <property type="entry name" value="ZINC_FINGER_C2H2_2"/>
    <property type="match status" value="6"/>
</dbReference>
<keyword evidence="4" id="KW-0862">Zinc</keyword>
<evidence type="ECO:0000313" key="10">
    <source>
        <dbReference type="Proteomes" id="UP000746747"/>
    </source>
</evidence>
<dbReference type="PANTHER" id="PTHR24388:SF53">
    <property type="entry name" value="CHORION TRANSCRIPTION FACTOR CF2-RELATED"/>
    <property type="match status" value="1"/>
</dbReference>
<gene>
    <name evidence="9" type="ORF">CJOHNSTONI_LOCUS1062</name>
</gene>
<dbReference type="Pfam" id="PF00096">
    <property type="entry name" value="zf-C2H2"/>
    <property type="match status" value="5"/>
</dbReference>
<keyword evidence="7" id="KW-0732">Signal</keyword>
<dbReference type="FunFam" id="3.30.160.60:FF:000446">
    <property type="entry name" value="Zinc finger protein"/>
    <property type="match status" value="1"/>
</dbReference>
<dbReference type="Gene3D" id="3.30.160.60">
    <property type="entry name" value="Classic Zinc Finger"/>
    <property type="match status" value="6"/>
</dbReference>
<feature type="domain" description="C2H2-type" evidence="8">
    <location>
        <begin position="81"/>
        <end position="108"/>
    </location>
</feature>
<dbReference type="GO" id="GO:0008270">
    <property type="term" value="F:zinc ion binding"/>
    <property type="evidence" value="ECO:0007669"/>
    <property type="project" value="UniProtKB-KW"/>
</dbReference>
<evidence type="ECO:0000256" key="1">
    <source>
        <dbReference type="ARBA" id="ARBA00022723"/>
    </source>
</evidence>
<dbReference type="GO" id="GO:0000122">
    <property type="term" value="P:negative regulation of transcription by RNA polymerase II"/>
    <property type="evidence" value="ECO:0007669"/>
    <property type="project" value="UniProtKB-ARBA"/>
</dbReference>
<dbReference type="FunFam" id="3.30.160.60:FF:002104">
    <property type="entry name" value="Si:ch211-266d19.4"/>
    <property type="match status" value="1"/>
</dbReference>
<keyword evidence="5" id="KW-0539">Nucleus</keyword>
<feature type="domain" description="C2H2-type" evidence="8">
    <location>
        <begin position="172"/>
        <end position="199"/>
    </location>
</feature>
<dbReference type="InterPro" id="IPR036236">
    <property type="entry name" value="Znf_C2H2_sf"/>
</dbReference>
<dbReference type="GO" id="GO:0045893">
    <property type="term" value="P:positive regulation of DNA-templated transcription"/>
    <property type="evidence" value="ECO:0007669"/>
    <property type="project" value="UniProtKB-ARBA"/>
</dbReference>
<protein>
    <recommendedName>
        <fullName evidence="8">C2H2-type domain-containing protein</fullName>
    </recommendedName>
</protein>
<keyword evidence="2" id="KW-0677">Repeat</keyword>
<dbReference type="SMART" id="SM00355">
    <property type="entry name" value="ZnF_C2H2"/>
    <property type="match status" value="6"/>
</dbReference>
<dbReference type="FunFam" id="3.30.160.60:FF:000624">
    <property type="entry name" value="zinc finger protein 697"/>
    <property type="match status" value="1"/>
</dbReference>
<dbReference type="FunFam" id="3.30.160.60:FF:000478">
    <property type="entry name" value="Zinc finger protein 133"/>
    <property type="match status" value="1"/>
</dbReference>